<protein>
    <submittedName>
        <fullName evidence="1">Uncharacterized protein</fullName>
    </submittedName>
</protein>
<gene>
    <name evidence="1" type="ORF">LCGC14_2194380</name>
</gene>
<reference evidence="1" key="1">
    <citation type="journal article" date="2015" name="Nature">
        <title>Complex archaea that bridge the gap between prokaryotes and eukaryotes.</title>
        <authorList>
            <person name="Spang A."/>
            <person name="Saw J.H."/>
            <person name="Jorgensen S.L."/>
            <person name="Zaremba-Niedzwiedzka K."/>
            <person name="Martijn J."/>
            <person name="Lind A.E."/>
            <person name="van Eijk R."/>
            <person name="Schleper C."/>
            <person name="Guy L."/>
            <person name="Ettema T.J."/>
        </authorList>
    </citation>
    <scope>NUCLEOTIDE SEQUENCE</scope>
</reference>
<dbReference type="AlphaFoldDB" id="A0A0F9GEB6"/>
<accession>A0A0F9GEB6</accession>
<comment type="caution">
    <text evidence="1">The sequence shown here is derived from an EMBL/GenBank/DDBJ whole genome shotgun (WGS) entry which is preliminary data.</text>
</comment>
<dbReference type="EMBL" id="LAZR01028790">
    <property type="protein sequence ID" value="KKL61532.1"/>
    <property type="molecule type" value="Genomic_DNA"/>
</dbReference>
<name>A0A0F9GEB6_9ZZZZ</name>
<proteinExistence type="predicted"/>
<feature type="non-terminal residue" evidence="1">
    <location>
        <position position="1"/>
    </location>
</feature>
<organism evidence="1">
    <name type="scientific">marine sediment metagenome</name>
    <dbReference type="NCBI Taxonomy" id="412755"/>
    <lineage>
        <taxon>unclassified sequences</taxon>
        <taxon>metagenomes</taxon>
        <taxon>ecological metagenomes</taxon>
    </lineage>
</organism>
<sequence length="38" mass="4367">WVASVSERLSEHVFFSLSPSPVAKEGVFLWAVYHVEYI</sequence>
<evidence type="ECO:0000313" key="1">
    <source>
        <dbReference type="EMBL" id="KKL61532.1"/>
    </source>
</evidence>